<protein>
    <recommendedName>
        <fullName evidence="6">Metallo-beta-lactamase domain-containing protein</fullName>
    </recommendedName>
</protein>
<accession>A0A9W4W5J8</accession>
<dbReference type="Proteomes" id="UP001152533">
    <property type="component" value="Unassembled WGS sequence"/>
</dbReference>
<evidence type="ECO:0000256" key="4">
    <source>
        <dbReference type="ARBA" id="ARBA00022801"/>
    </source>
</evidence>
<comment type="cofactor">
    <cofactor evidence="1">
        <name>Zn(2+)</name>
        <dbReference type="ChEBI" id="CHEBI:29105"/>
    </cofactor>
</comment>
<dbReference type="Pfam" id="PF00753">
    <property type="entry name" value="Lactamase_B"/>
    <property type="match status" value="1"/>
</dbReference>
<keyword evidence="5" id="KW-0862">Zinc</keyword>
<dbReference type="InterPro" id="IPR051013">
    <property type="entry name" value="MBL_superfamily_lactonases"/>
</dbReference>
<dbReference type="CDD" id="cd07730">
    <property type="entry name" value="metallo-hydrolase-like_MBL-fold"/>
    <property type="match status" value="1"/>
</dbReference>
<comment type="caution">
    <text evidence="7">The sequence shown here is derived from an EMBL/GenBank/DDBJ whole genome shotgun (WGS) entry which is preliminary data.</text>
</comment>
<dbReference type="AlphaFoldDB" id="A0A9W4W5J8"/>
<keyword evidence="8" id="KW-1185">Reference proteome</keyword>
<dbReference type="Gene3D" id="3.60.15.10">
    <property type="entry name" value="Ribonuclease Z/Hydroxyacylglutathione hydrolase-like"/>
    <property type="match status" value="1"/>
</dbReference>
<dbReference type="PANTHER" id="PTHR42978">
    <property type="entry name" value="QUORUM-QUENCHING LACTONASE YTNP-RELATED-RELATED"/>
    <property type="match status" value="1"/>
</dbReference>
<evidence type="ECO:0000313" key="8">
    <source>
        <dbReference type="Proteomes" id="UP001152533"/>
    </source>
</evidence>
<evidence type="ECO:0000256" key="2">
    <source>
        <dbReference type="ARBA" id="ARBA00007749"/>
    </source>
</evidence>
<evidence type="ECO:0000256" key="3">
    <source>
        <dbReference type="ARBA" id="ARBA00022723"/>
    </source>
</evidence>
<organism evidence="7 8">
    <name type="scientific">Colletotrichum noveboracense</name>
    <dbReference type="NCBI Taxonomy" id="2664923"/>
    <lineage>
        <taxon>Eukaryota</taxon>
        <taxon>Fungi</taxon>
        <taxon>Dikarya</taxon>
        <taxon>Ascomycota</taxon>
        <taxon>Pezizomycotina</taxon>
        <taxon>Sordariomycetes</taxon>
        <taxon>Hypocreomycetidae</taxon>
        <taxon>Glomerellales</taxon>
        <taxon>Glomerellaceae</taxon>
        <taxon>Colletotrichum</taxon>
        <taxon>Colletotrichum gloeosporioides species complex</taxon>
    </lineage>
</organism>
<evidence type="ECO:0000259" key="6">
    <source>
        <dbReference type="Pfam" id="PF00753"/>
    </source>
</evidence>
<dbReference type="InterPro" id="IPR001279">
    <property type="entry name" value="Metallo-B-lactamas"/>
</dbReference>
<name>A0A9W4W5J8_9PEZI</name>
<keyword evidence="3" id="KW-0479">Metal-binding</keyword>
<sequence>MSGDRELVNDTMRDNGFYTLVYSKARAAVAGDAPESDTMDWQLWIELESWKRLIGGIFIESTLTMVIYEVNPGFHATQDLDIPVYSDEILWNAGSPDDWRETYINIGTKKESRRHTIKDVLVDILLEGKYHANTMPYHVSPLTALVAVHALVVHMWQRFQVCQALTSTTSLFSSSSGHDPLSSSLLRSAMQSLARCDDFLQGVRSELPHADADEHEKDQECSLVFNCQAILRIAYTRIAGPSIRISLMNTDDADVDAAISSFVTAKMERSPQLLDIISKSFEGFKIPVKIGHLLVRKTAAFRWSVEHAVAGWSSAILVSKWVYSIEIGVFAGIQPTAAESKLLTTIREALEEAECELSEASCLSAAVAKTWGWFMHDVWIWGITPRMGEALNRLAIAYTRIIDAAKGHVVDHSQLCLGGLESRDRFESIYYILKPLLVCPPRPLLNSTMTSNSDILKSSLLALEASARGIVSVSALRGGEFTLPSSLFVSGVSPTERVLVPSLSFLIVQKCNENGAERILFDLGLRRDTGNYSEPIQRHLKSRQPILPLPDVRQSLLEGGLSPGSINQVVLSHVHWDHIGTPSDFHAAEFFVGAGSLDLLKTGLNEHLSHSNFESDLFDNVEVKELSRPAKMASELDDSWHDVGGLKIFDFGGSDNGSLYIVDSPGHLIGHINLLARIGTGKWALLIGDACHDQRLLHGREAIAEWTDDTGRTCCIHMDKIKAAETLRKISEWTEAFKTGGMSLEVIFAHDVEWANTHKAAFFPGTI</sequence>
<dbReference type="SUPFAM" id="SSF56281">
    <property type="entry name" value="Metallo-hydrolase/oxidoreductase"/>
    <property type="match status" value="1"/>
</dbReference>
<keyword evidence="4" id="KW-0378">Hydrolase</keyword>
<dbReference type="GO" id="GO:0016787">
    <property type="term" value="F:hydrolase activity"/>
    <property type="evidence" value="ECO:0007669"/>
    <property type="project" value="UniProtKB-KW"/>
</dbReference>
<gene>
    <name evidence="7" type="ORF">CGXH109_LOCUS26514</name>
</gene>
<dbReference type="PANTHER" id="PTHR42978:SF2">
    <property type="entry name" value="102 KBASES UNSTABLE REGION: FROM 1 TO 119443"/>
    <property type="match status" value="1"/>
</dbReference>
<reference evidence="7" key="1">
    <citation type="submission" date="2022-08" db="EMBL/GenBank/DDBJ databases">
        <authorList>
            <person name="Giroux E."/>
            <person name="Giroux E."/>
        </authorList>
    </citation>
    <scope>NUCLEOTIDE SEQUENCE</scope>
    <source>
        <strain evidence="7">H1091258</strain>
    </source>
</reference>
<feature type="domain" description="Metallo-beta-lactamase" evidence="6">
    <location>
        <begin position="501"/>
        <end position="667"/>
    </location>
</feature>
<dbReference type="EMBL" id="CAMGZC010000112">
    <property type="protein sequence ID" value="CAI0643542.1"/>
    <property type="molecule type" value="Genomic_DNA"/>
</dbReference>
<evidence type="ECO:0000256" key="1">
    <source>
        <dbReference type="ARBA" id="ARBA00001947"/>
    </source>
</evidence>
<comment type="similarity">
    <text evidence="2">Belongs to the metallo-beta-lactamase superfamily.</text>
</comment>
<evidence type="ECO:0000256" key="5">
    <source>
        <dbReference type="ARBA" id="ARBA00022833"/>
    </source>
</evidence>
<proteinExistence type="inferred from homology"/>
<dbReference type="GO" id="GO:0046872">
    <property type="term" value="F:metal ion binding"/>
    <property type="evidence" value="ECO:0007669"/>
    <property type="project" value="UniProtKB-KW"/>
</dbReference>
<dbReference type="InterPro" id="IPR036866">
    <property type="entry name" value="RibonucZ/Hydroxyglut_hydro"/>
</dbReference>
<evidence type="ECO:0000313" key="7">
    <source>
        <dbReference type="EMBL" id="CAI0643542.1"/>
    </source>
</evidence>